<evidence type="ECO:0000313" key="3">
    <source>
        <dbReference type="Proteomes" id="UP001446871"/>
    </source>
</evidence>
<protein>
    <submittedName>
        <fullName evidence="2">HET-domain-containing protein</fullName>
    </submittedName>
</protein>
<evidence type="ECO:0000259" key="1">
    <source>
        <dbReference type="Pfam" id="PF06985"/>
    </source>
</evidence>
<dbReference type="PANTHER" id="PTHR33112:SF10">
    <property type="entry name" value="TOL"/>
    <property type="match status" value="1"/>
</dbReference>
<organism evidence="2 3">
    <name type="scientific">Apiospora saccharicola</name>
    <dbReference type="NCBI Taxonomy" id="335842"/>
    <lineage>
        <taxon>Eukaryota</taxon>
        <taxon>Fungi</taxon>
        <taxon>Dikarya</taxon>
        <taxon>Ascomycota</taxon>
        <taxon>Pezizomycotina</taxon>
        <taxon>Sordariomycetes</taxon>
        <taxon>Xylariomycetidae</taxon>
        <taxon>Amphisphaeriales</taxon>
        <taxon>Apiosporaceae</taxon>
        <taxon>Apiospora</taxon>
    </lineage>
</organism>
<comment type="caution">
    <text evidence="2">The sequence shown here is derived from an EMBL/GenBank/DDBJ whole genome shotgun (WGS) entry which is preliminary data.</text>
</comment>
<accession>A0ABR1V0R4</accession>
<gene>
    <name evidence="2" type="ORF">PG996_008316</name>
</gene>
<dbReference type="PANTHER" id="PTHR33112">
    <property type="entry name" value="DOMAIN PROTEIN, PUTATIVE-RELATED"/>
    <property type="match status" value="1"/>
</dbReference>
<dbReference type="Proteomes" id="UP001446871">
    <property type="component" value="Unassembled WGS sequence"/>
</dbReference>
<dbReference type="Pfam" id="PF06985">
    <property type="entry name" value="HET"/>
    <property type="match status" value="1"/>
</dbReference>
<name>A0ABR1V0R4_9PEZI</name>
<reference evidence="2 3" key="1">
    <citation type="submission" date="2023-01" db="EMBL/GenBank/DDBJ databases">
        <title>Analysis of 21 Apiospora genomes using comparative genomics revels a genus with tremendous synthesis potential of carbohydrate active enzymes and secondary metabolites.</title>
        <authorList>
            <person name="Sorensen T."/>
        </authorList>
    </citation>
    <scope>NUCLEOTIDE SEQUENCE [LARGE SCALE GENOMIC DNA]</scope>
    <source>
        <strain evidence="2 3">CBS 83171</strain>
    </source>
</reference>
<dbReference type="EMBL" id="JAQQWM010000005">
    <property type="protein sequence ID" value="KAK8063664.1"/>
    <property type="molecule type" value="Genomic_DNA"/>
</dbReference>
<evidence type="ECO:0000313" key="2">
    <source>
        <dbReference type="EMBL" id="KAK8063664.1"/>
    </source>
</evidence>
<sequence>METLQQSVEVGSLPRVFQDAITIARRLGIYYLWIDSLCIKQDEDLRDWKVESESMGRIYASACLNISATWSINVGDNLLDKRTCVPKVASPIEIDMGGLTHTYYALDGFIWSDEVDYGPLNDRGWVFQERYLARRVVHFGQSQMAWECKEGRALEMFPDELPILLGRHPKFECAGATIPITSQPSQSTVLEFAQGWQNLLKDYCRCELSFPRDKLMALKGISTHVAMKRPGDSYLAGSWTSTILFDLPWHRHENDRKEYPIANTYERAPSWSWASVDGAVQFPFAQKPYSNILERYAEVKSLTGQDIAIADRFATTGTIRLEASCMPLHLQLSEENDITGIYGPGFQFSTTKGPFRPAVYFECTNEVLYSLSRAGKLFLIPLFATSHSIYGIIVQKVRGVGEHRRVGAVCIDLMTITGDLQESGGNSDVMERDLEYGSSHMDNVSEKWSISAIKFSHHFTQQPPGSRCINIS</sequence>
<feature type="domain" description="Heterokaryon incompatibility" evidence="1">
    <location>
        <begin position="9"/>
        <end position="129"/>
    </location>
</feature>
<dbReference type="InterPro" id="IPR010730">
    <property type="entry name" value="HET"/>
</dbReference>
<proteinExistence type="predicted"/>
<keyword evidence="3" id="KW-1185">Reference proteome</keyword>